<dbReference type="PIRSF" id="PIRSF002744">
    <property type="entry name" value="Pur-cyt_permease"/>
    <property type="match status" value="1"/>
</dbReference>
<accession>A0A8J3MZ06</accession>
<dbReference type="GO" id="GO:0022857">
    <property type="term" value="F:transmembrane transporter activity"/>
    <property type="evidence" value="ECO:0007669"/>
    <property type="project" value="InterPro"/>
</dbReference>
<dbReference type="Proteomes" id="UP000597444">
    <property type="component" value="Unassembled WGS sequence"/>
</dbReference>
<feature type="transmembrane region" description="Helical" evidence="9">
    <location>
        <begin position="104"/>
        <end position="128"/>
    </location>
</feature>
<evidence type="ECO:0000256" key="1">
    <source>
        <dbReference type="ARBA" id="ARBA00004141"/>
    </source>
</evidence>
<evidence type="ECO:0000313" key="11">
    <source>
        <dbReference type="Proteomes" id="UP000597444"/>
    </source>
</evidence>
<dbReference type="InterPro" id="IPR026030">
    <property type="entry name" value="Pur-cyt_permease_Fcy2/21/22"/>
</dbReference>
<name>A0A8J3MZ06_9CHLR</name>
<dbReference type="Pfam" id="PF02133">
    <property type="entry name" value="Transp_cyt_pur"/>
    <property type="match status" value="1"/>
</dbReference>
<keyword evidence="5 9" id="KW-0812">Transmembrane</keyword>
<feature type="transmembrane region" description="Helical" evidence="9">
    <location>
        <begin position="331"/>
        <end position="350"/>
    </location>
</feature>
<sequence>MATDTDTVIISEGEKGIETHGIERVSPESRTHIRIFDNFTMWLSANLVISTVVLGAIAVPVFNLGFWDSVLAIIIFNVLGVLPVAFFSTLGPKLGLRQMTISRFSFGWVGAIVMALFNIAACIGWSAVNVIVGGQLVQALSNGAIPRWVGILIIAILTTIVSIYGYKYVHRYERFAWIPMALIFVVLAFVAGPHITIIPTPALNIAWLASFISFGGAIYGFATGWSSYASDYNVNQPEDTPASRVFWLTFLGVTIPCIVLEILGLSLSTVVAYKGKGGGDLLAAALQPLGPFGTFLLVLLALSVIANNIPNDYSLGLTMQVLGKPFQRVPRAVWTLIGAVVYILIALPAAQNFNATLENFLLLIAYWLGPWAVILVLEHFVFRRGKYNVEDWNNPEMLPAGWAALVSMALGLVGVYLGAAQLLFVGPIAYLIHPPFGMDVGFELGVIFAAISYLILRPIELRSRPIPSAAVAEAEQ</sequence>
<evidence type="ECO:0000256" key="6">
    <source>
        <dbReference type="ARBA" id="ARBA00022989"/>
    </source>
</evidence>
<gene>
    <name evidence="10" type="ORF">KSF_014500</name>
</gene>
<keyword evidence="7 8" id="KW-0472">Membrane</keyword>
<keyword evidence="4" id="KW-0597">Phosphoprotein</keyword>
<dbReference type="FunFam" id="1.10.4160.10:FF:000002">
    <property type="entry name" value="Purine-cytosine permease fcyB"/>
    <property type="match status" value="1"/>
</dbReference>
<comment type="subcellular location">
    <subcellularLocation>
        <location evidence="1">Membrane</location>
        <topology evidence="1">Multi-pass membrane protein</topology>
    </subcellularLocation>
</comment>
<protein>
    <submittedName>
        <fullName evidence="10">Cytosine permease</fullName>
    </submittedName>
</protein>
<dbReference type="GO" id="GO:0005886">
    <property type="term" value="C:plasma membrane"/>
    <property type="evidence" value="ECO:0007669"/>
    <property type="project" value="TreeGrafter"/>
</dbReference>
<dbReference type="CDD" id="cd11484">
    <property type="entry name" value="SLC-NCS1sbd_CobB-like"/>
    <property type="match status" value="1"/>
</dbReference>
<evidence type="ECO:0000256" key="4">
    <source>
        <dbReference type="ARBA" id="ARBA00022553"/>
    </source>
</evidence>
<evidence type="ECO:0000256" key="7">
    <source>
        <dbReference type="ARBA" id="ARBA00023136"/>
    </source>
</evidence>
<evidence type="ECO:0000256" key="5">
    <source>
        <dbReference type="ARBA" id="ARBA00022692"/>
    </source>
</evidence>
<feature type="transmembrane region" description="Helical" evidence="9">
    <location>
        <begin position="292"/>
        <end position="310"/>
    </location>
</feature>
<evidence type="ECO:0000313" key="10">
    <source>
        <dbReference type="EMBL" id="GHO91402.1"/>
    </source>
</evidence>
<feature type="transmembrane region" description="Helical" evidence="9">
    <location>
        <begin position="39"/>
        <end position="64"/>
    </location>
</feature>
<feature type="transmembrane region" description="Helical" evidence="9">
    <location>
        <begin position="148"/>
        <end position="166"/>
    </location>
</feature>
<dbReference type="PANTHER" id="PTHR31806">
    <property type="entry name" value="PURINE-CYTOSINE PERMEASE FCY2-RELATED"/>
    <property type="match status" value="1"/>
</dbReference>
<feature type="transmembrane region" description="Helical" evidence="9">
    <location>
        <begin position="436"/>
        <end position="456"/>
    </location>
</feature>
<evidence type="ECO:0000256" key="3">
    <source>
        <dbReference type="ARBA" id="ARBA00022448"/>
    </source>
</evidence>
<proteinExistence type="inferred from homology"/>
<feature type="transmembrane region" description="Helical" evidence="9">
    <location>
        <begin position="245"/>
        <end position="272"/>
    </location>
</feature>
<feature type="transmembrane region" description="Helical" evidence="9">
    <location>
        <begin position="70"/>
        <end position="92"/>
    </location>
</feature>
<keyword evidence="11" id="KW-1185">Reference proteome</keyword>
<dbReference type="AlphaFoldDB" id="A0A8J3MZ06"/>
<dbReference type="InterPro" id="IPR001248">
    <property type="entry name" value="Pur-cyt_permease"/>
</dbReference>
<feature type="transmembrane region" description="Helical" evidence="9">
    <location>
        <begin position="362"/>
        <end position="382"/>
    </location>
</feature>
<evidence type="ECO:0000256" key="9">
    <source>
        <dbReference type="SAM" id="Phobius"/>
    </source>
</evidence>
<dbReference type="EMBL" id="BNJK01000001">
    <property type="protein sequence ID" value="GHO91402.1"/>
    <property type="molecule type" value="Genomic_DNA"/>
</dbReference>
<reference evidence="10" key="1">
    <citation type="submission" date="2020-10" db="EMBL/GenBank/DDBJ databases">
        <title>Taxonomic study of unclassified bacteria belonging to the class Ktedonobacteria.</title>
        <authorList>
            <person name="Yabe S."/>
            <person name="Wang C.M."/>
            <person name="Zheng Y."/>
            <person name="Sakai Y."/>
            <person name="Cavaletti L."/>
            <person name="Monciardini P."/>
            <person name="Donadio S."/>
        </authorList>
    </citation>
    <scope>NUCLEOTIDE SEQUENCE</scope>
    <source>
        <strain evidence="10">ID150040</strain>
    </source>
</reference>
<organism evidence="10 11">
    <name type="scientific">Reticulibacter mediterranei</name>
    <dbReference type="NCBI Taxonomy" id="2778369"/>
    <lineage>
        <taxon>Bacteria</taxon>
        <taxon>Bacillati</taxon>
        <taxon>Chloroflexota</taxon>
        <taxon>Ktedonobacteria</taxon>
        <taxon>Ktedonobacterales</taxon>
        <taxon>Reticulibacteraceae</taxon>
        <taxon>Reticulibacter</taxon>
    </lineage>
</organism>
<comment type="similarity">
    <text evidence="2 8">Belongs to the purine-cytosine permease (2.A.39) family.</text>
</comment>
<feature type="transmembrane region" description="Helical" evidence="9">
    <location>
        <begin position="402"/>
        <end position="424"/>
    </location>
</feature>
<dbReference type="PANTHER" id="PTHR31806:SF1">
    <property type="entry name" value="PURINE-CYTOSINE PERMEASE FCY2-RELATED"/>
    <property type="match status" value="1"/>
</dbReference>
<dbReference type="RefSeq" id="WP_220202299.1">
    <property type="nucleotide sequence ID" value="NZ_BNJK01000001.1"/>
</dbReference>
<keyword evidence="6 9" id="KW-1133">Transmembrane helix</keyword>
<feature type="transmembrane region" description="Helical" evidence="9">
    <location>
        <begin position="178"/>
        <end position="199"/>
    </location>
</feature>
<evidence type="ECO:0000256" key="2">
    <source>
        <dbReference type="ARBA" id="ARBA00008974"/>
    </source>
</evidence>
<dbReference type="Gene3D" id="1.10.4160.10">
    <property type="entry name" value="Hydantoin permease"/>
    <property type="match status" value="1"/>
</dbReference>
<evidence type="ECO:0000256" key="8">
    <source>
        <dbReference type="PIRNR" id="PIRNR002744"/>
    </source>
</evidence>
<feature type="transmembrane region" description="Helical" evidence="9">
    <location>
        <begin position="205"/>
        <end position="225"/>
    </location>
</feature>
<keyword evidence="3 8" id="KW-0813">Transport</keyword>
<comment type="caution">
    <text evidence="10">The sequence shown here is derived from an EMBL/GenBank/DDBJ whole genome shotgun (WGS) entry which is preliminary data.</text>
</comment>